<dbReference type="InterPro" id="IPR014284">
    <property type="entry name" value="RNA_pol_sigma-70_dom"/>
</dbReference>
<feature type="domain" description="RNA polymerase sigma factor 70 region 4 type 2" evidence="6">
    <location>
        <begin position="114"/>
        <end position="165"/>
    </location>
</feature>
<dbReference type="PANTHER" id="PTHR43133:SF46">
    <property type="entry name" value="RNA POLYMERASE SIGMA-70 FACTOR ECF SUBFAMILY"/>
    <property type="match status" value="1"/>
</dbReference>
<dbReference type="InterPro" id="IPR013249">
    <property type="entry name" value="RNA_pol_sigma70_r4_t2"/>
</dbReference>
<feature type="domain" description="RNA polymerase sigma-70 region 2" evidence="5">
    <location>
        <begin position="19"/>
        <end position="84"/>
    </location>
</feature>
<dbReference type="NCBIfam" id="TIGR02985">
    <property type="entry name" value="Sig70_bacteroi1"/>
    <property type="match status" value="1"/>
</dbReference>
<keyword evidence="8" id="KW-1185">Reference proteome</keyword>
<evidence type="ECO:0000259" key="6">
    <source>
        <dbReference type="Pfam" id="PF08281"/>
    </source>
</evidence>
<keyword evidence="2" id="KW-0805">Transcription regulation</keyword>
<reference evidence="7 8" key="1">
    <citation type="submission" date="2020-08" db="EMBL/GenBank/DDBJ databases">
        <title>Sphingobacterium sp. DN00404 isolated from aquaculture water.</title>
        <authorList>
            <person name="Zhang M."/>
        </authorList>
    </citation>
    <scope>NUCLEOTIDE SEQUENCE [LARGE SCALE GENOMIC DNA]</scope>
    <source>
        <strain evidence="7 8">DN00404</strain>
    </source>
</reference>
<keyword evidence="3" id="KW-0731">Sigma factor</keyword>
<dbReference type="SUPFAM" id="SSF88659">
    <property type="entry name" value="Sigma3 and sigma4 domains of RNA polymerase sigma factors"/>
    <property type="match status" value="1"/>
</dbReference>
<gene>
    <name evidence="7" type="ORF">H8B06_11755</name>
</gene>
<name>A0ABR7YQL7_9SPHI</name>
<evidence type="ECO:0000256" key="1">
    <source>
        <dbReference type="ARBA" id="ARBA00010641"/>
    </source>
</evidence>
<dbReference type="RefSeq" id="WP_190994457.1">
    <property type="nucleotide sequence ID" value="NZ_JACOIK010000007.1"/>
</dbReference>
<accession>A0ABR7YQL7</accession>
<dbReference type="InterPro" id="IPR013325">
    <property type="entry name" value="RNA_pol_sigma_r2"/>
</dbReference>
<proteinExistence type="inferred from homology"/>
<evidence type="ECO:0000259" key="5">
    <source>
        <dbReference type="Pfam" id="PF04542"/>
    </source>
</evidence>
<evidence type="ECO:0000256" key="4">
    <source>
        <dbReference type="ARBA" id="ARBA00023163"/>
    </source>
</evidence>
<evidence type="ECO:0000313" key="8">
    <source>
        <dbReference type="Proteomes" id="UP000602759"/>
    </source>
</evidence>
<dbReference type="EMBL" id="JACOIK010000007">
    <property type="protein sequence ID" value="MBD1433506.1"/>
    <property type="molecule type" value="Genomic_DNA"/>
</dbReference>
<evidence type="ECO:0000313" key="7">
    <source>
        <dbReference type="EMBL" id="MBD1433506.1"/>
    </source>
</evidence>
<organism evidence="7 8">
    <name type="scientific">Sphingobacterium micropteri</name>
    <dbReference type="NCBI Taxonomy" id="2763501"/>
    <lineage>
        <taxon>Bacteria</taxon>
        <taxon>Pseudomonadati</taxon>
        <taxon>Bacteroidota</taxon>
        <taxon>Sphingobacteriia</taxon>
        <taxon>Sphingobacteriales</taxon>
        <taxon>Sphingobacteriaceae</taxon>
        <taxon>Sphingobacterium</taxon>
    </lineage>
</organism>
<dbReference type="Pfam" id="PF08281">
    <property type="entry name" value="Sigma70_r4_2"/>
    <property type="match status" value="1"/>
</dbReference>
<dbReference type="Gene3D" id="1.10.1740.10">
    <property type="match status" value="1"/>
</dbReference>
<evidence type="ECO:0000256" key="2">
    <source>
        <dbReference type="ARBA" id="ARBA00023015"/>
    </source>
</evidence>
<keyword evidence="4" id="KW-0804">Transcription</keyword>
<dbReference type="InterPro" id="IPR007627">
    <property type="entry name" value="RNA_pol_sigma70_r2"/>
</dbReference>
<dbReference type="SUPFAM" id="SSF88946">
    <property type="entry name" value="Sigma2 domain of RNA polymerase sigma factors"/>
    <property type="match status" value="1"/>
</dbReference>
<dbReference type="Pfam" id="PF04542">
    <property type="entry name" value="Sigma70_r2"/>
    <property type="match status" value="1"/>
</dbReference>
<protein>
    <submittedName>
        <fullName evidence="7">RNA polymerase sigma-70 factor</fullName>
    </submittedName>
</protein>
<comment type="similarity">
    <text evidence="1">Belongs to the sigma-70 factor family. ECF subfamily.</text>
</comment>
<dbReference type="InterPro" id="IPR039425">
    <property type="entry name" value="RNA_pol_sigma-70-like"/>
</dbReference>
<dbReference type="InterPro" id="IPR013324">
    <property type="entry name" value="RNA_pol_sigma_r3/r4-like"/>
</dbReference>
<dbReference type="PANTHER" id="PTHR43133">
    <property type="entry name" value="RNA POLYMERASE ECF-TYPE SIGMA FACTO"/>
    <property type="match status" value="1"/>
</dbReference>
<dbReference type="Gene3D" id="1.10.10.10">
    <property type="entry name" value="Winged helix-like DNA-binding domain superfamily/Winged helix DNA-binding domain"/>
    <property type="match status" value="1"/>
</dbReference>
<dbReference type="InterPro" id="IPR036388">
    <property type="entry name" value="WH-like_DNA-bd_sf"/>
</dbReference>
<comment type="caution">
    <text evidence="7">The sequence shown here is derived from an EMBL/GenBank/DDBJ whole genome shotgun (WGS) entry which is preliminary data.</text>
</comment>
<dbReference type="InterPro" id="IPR014327">
    <property type="entry name" value="RNA_pol_sigma70_bacteroid"/>
</dbReference>
<evidence type="ECO:0000256" key="3">
    <source>
        <dbReference type="ARBA" id="ARBA00023082"/>
    </source>
</evidence>
<dbReference type="Proteomes" id="UP000602759">
    <property type="component" value="Unassembled WGS sequence"/>
</dbReference>
<dbReference type="NCBIfam" id="TIGR02937">
    <property type="entry name" value="sigma70-ECF"/>
    <property type="match status" value="1"/>
</dbReference>
<sequence length="174" mass="20497">MEHIRAIKEDDQRAFQQVYACYHARIYGFILQRTKSEYVAEEVTQLTFIKLWKQRGILSEQLSIDVQLFGMARQVMIDVLRKEATRFKYEGEFAETPFTNSLIDAIESKDLLQILERDIQNMPKMRRLVFELSRKQGLSHKEIANIFSISPKAVEYHIGKALLQLKQHLYSIML</sequence>